<dbReference type="NCBIfam" id="TIGR00060">
    <property type="entry name" value="L18_bact"/>
    <property type="match status" value="1"/>
</dbReference>
<dbReference type="SUPFAM" id="SSF53137">
    <property type="entry name" value="Translational machinery components"/>
    <property type="match status" value="1"/>
</dbReference>
<keyword evidence="5 7" id="KW-0687">Ribonucleoprotein</keyword>
<evidence type="ECO:0000313" key="8">
    <source>
        <dbReference type="EMBL" id="OGG87645.1"/>
    </source>
</evidence>
<dbReference type="HAMAP" id="MF_01337_B">
    <property type="entry name" value="Ribosomal_uL18_B"/>
    <property type="match status" value="1"/>
</dbReference>
<dbReference type="GO" id="GO:0006412">
    <property type="term" value="P:translation"/>
    <property type="evidence" value="ECO:0007669"/>
    <property type="project" value="UniProtKB-UniRule"/>
</dbReference>
<dbReference type="STRING" id="1798561.A3B87_02360"/>
<dbReference type="InterPro" id="IPR005484">
    <property type="entry name" value="Ribosomal_uL18_bac/plant/anim"/>
</dbReference>
<dbReference type="GO" id="GO:0008097">
    <property type="term" value="F:5S rRNA binding"/>
    <property type="evidence" value="ECO:0007669"/>
    <property type="project" value="TreeGrafter"/>
</dbReference>
<dbReference type="PANTHER" id="PTHR12899">
    <property type="entry name" value="39S RIBOSOMAL PROTEIN L18, MITOCHONDRIAL"/>
    <property type="match status" value="1"/>
</dbReference>
<dbReference type="InterPro" id="IPR057268">
    <property type="entry name" value="Ribosomal_L18"/>
</dbReference>
<evidence type="ECO:0000256" key="6">
    <source>
        <dbReference type="ARBA" id="ARBA00035197"/>
    </source>
</evidence>
<dbReference type="GO" id="GO:0003735">
    <property type="term" value="F:structural constituent of ribosome"/>
    <property type="evidence" value="ECO:0007669"/>
    <property type="project" value="InterPro"/>
</dbReference>
<dbReference type="CDD" id="cd00432">
    <property type="entry name" value="Ribosomal_L18_L5e"/>
    <property type="match status" value="1"/>
</dbReference>
<dbReference type="EMBL" id="MFMW01000004">
    <property type="protein sequence ID" value="OGG87645.1"/>
    <property type="molecule type" value="Genomic_DNA"/>
</dbReference>
<evidence type="ECO:0000256" key="3">
    <source>
        <dbReference type="ARBA" id="ARBA00022884"/>
    </source>
</evidence>
<evidence type="ECO:0000256" key="5">
    <source>
        <dbReference type="ARBA" id="ARBA00023274"/>
    </source>
</evidence>
<comment type="caution">
    <text evidence="8">The sequence shown here is derived from an EMBL/GenBank/DDBJ whole genome shotgun (WGS) entry which is preliminary data.</text>
</comment>
<keyword evidence="2 7" id="KW-0699">rRNA-binding</keyword>
<keyword evidence="4 7" id="KW-0689">Ribosomal protein</keyword>
<evidence type="ECO:0000256" key="1">
    <source>
        <dbReference type="ARBA" id="ARBA00007116"/>
    </source>
</evidence>
<dbReference type="Proteomes" id="UP000179136">
    <property type="component" value="Unassembled WGS sequence"/>
</dbReference>
<protein>
    <recommendedName>
        <fullName evidence="6 7">Large ribosomal subunit protein uL18</fullName>
    </recommendedName>
</protein>
<evidence type="ECO:0000256" key="2">
    <source>
        <dbReference type="ARBA" id="ARBA00022730"/>
    </source>
</evidence>
<comment type="subunit">
    <text evidence="7">Part of the 50S ribosomal subunit; part of the 5S rRNA/L5/L18/L25 subcomplex. Contacts the 5S and 23S rRNAs.</text>
</comment>
<evidence type="ECO:0000256" key="7">
    <source>
        <dbReference type="HAMAP-Rule" id="MF_01337"/>
    </source>
</evidence>
<dbReference type="Pfam" id="PF00861">
    <property type="entry name" value="Ribosomal_L18p"/>
    <property type="match status" value="1"/>
</dbReference>
<accession>A0A1F6FP75</accession>
<dbReference type="Gene3D" id="3.30.420.100">
    <property type="match status" value="1"/>
</dbReference>
<dbReference type="InterPro" id="IPR004389">
    <property type="entry name" value="Ribosomal_uL18_bac-type"/>
</dbReference>
<reference evidence="8 9" key="1">
    <citation type="journal article" date="2016" name="Nat. Commun.">
        <title>Thousands of microbial genomes shed light on interconnected biogeochemical processes in an aquifer system.</title>
        <authorList>
            <person name="Anantharaman K."/>
            <person name="Brown C.T."/>
            <person name="Hug L.A."/>
            <person name="Sharon I."/>
            <person name="Castelle C.J."/>
            <person name="Probst A.J."/>
            <person name="Thomas B.C."/>
            <person name="Singh A."/>
            <person name="Wilkins M.J."/>
            <person name="Karaoz U."/>
            <person name="Brodie E.L."/>
            <person name="Williams K.H."/>
            <person name="Hubbard S.S."/>
            <person name="Banfield J.F."/>
        </authorList>
    </citation>
    <scope>NUCLEOTIDE SEQUENCE [LARGE SCALE GENOMIC DNA]</scope>
</reference>
<dbReference type="AlphaFoldDB" id="A0A1F6FP75"/>
<evidence type="ECO:0000313" key="9">
    <source>
        <dbReference type="Proteomes" id="UP000179136"/>
    </source>
</evidence>
<comment type="function">
    <text evidence="7">This is one of the proteins that bind and probably mediate the attachment of the 5S RNA into the large ribosomal subunit, where it forms part of the central protuberance.</text>
</comment>
<dbReference type="GO" id="GO:0022625">
    <property type="term" value="C:cytosolic large ribosomal subunit"/>
    <property type="evidence" value="ECO:0007669"/>
    <property type="project" value="TreeGrafter"/>
</dbReference>
<gene>
    <name evidence="7" type="primary">rplR</name>
    <name evidence="8" type="ORF">A3B87_02360</name>
</gene>
<organism evidence="8 9">
    <name type="scientific">Candidatus Kuenenbacteria bacterium RIFCSPHIGHO2_02_FULL_39_13</name>
    <dbReference type="NCBI Taxonomy" id="1798561"/>
    <lineage>
        <taxon>Bacteria</taxon>
        <taxon>Candidatus Kueneniibacteriota</taxon>
    </lineage>
</organism>
<evidence type="ECO:0000256" key="4">
    <source>
        <dbReference type="ARBA" id="ARBA00022980"/>
    </source>
</evidence>
<comment type="similarity">
    <text evidence="1 7">Belongs to the universal ribosomal protein uL18 family.</text>
</comment>
<keyword evidence="3 7" id="KW-0694">RNA-binding</keyword>
<proteinExistence type="inferred from homology"/>
<sequence length="118" mass="13073">MIKISKIKSQAKKRRRLRVRAKIFGTAKVPRLNVSRSLKHIFLQLIDDQKGKTLVSLHSKSLKAKGNKTEIAKLAGLAIARQAKDKKISRCVFDKGAALFHGRVKAVAEGARQGGLKF</sequence>
<dbReference type="PANTHER" id="PTHR12899:SF3">
    <property type="entry name" value="LARGE RIBOSOMAL SUBUNIT PROTEIN UL18M"/>
    <property type="match status" value="1"/>
</dbReference>
<name>A0A1F6FP75_9BACT</name>